<evidence type="ECO:0000313" key="1">
    <source>
        <dbReference type="EMBL" id="KAH6894131.1"/>
    </source>
</evidence>
<evidence type="ECO:0000313" key="2">
    <source>
        <dbReference type="Proteomes" id="UP000777438"/>
    </source>
</evidence>
<dbReference type="EMBL" id="JAGPYM010000005">
    <property type="protein sequence ID" value="KAH6894131.1"/>
    <property type="molecule type" value="Genomic_DNA"/>
</dbReference>
<organism evidence="1 2">
    <name type="scientific">Thelonectria olida</name>
    <dbReference type="NCBI Taxonomy" id="1576542"/>
    <lineage>
        <taxon>Eukaryota</taxon>
        <taxon>Fungi</taxon>
        <taxon>Dikarya</taxon>
        <taxon>Ascomycota</taxon>
        <taxon>Pezizomycotina</taxon>
        <taxon>Sordariomycetes</taxon>
        <taxon>Hypocreomycetidae</taxon>
        <taxon>Hypocreales</taxon>
        <taxon>Nectriaceae</taxon>
        <taxon>Thelonectria</taxon>
    </lineage>
</organism>
<dbReference type="OrthoDB" id="4864073at2759"/>
<reference evidence="1 2" key="1">
    <citation type="journal article" date="2021" name="Nat. Commun.">
        <title>Genetic determinants of endophytism in the Arabidopsis root mycobiome.</title>
        <authorList>
            <person name="Mesny F."/>
            <person name="Miyauchi S."/>
            <person name="Thiergart T."/>
            <person name="Pickel B."/>
            <person name="Atanasova L."/>
            <person name="Karlsson M."/>
            <person name="Huettel B."/>
            <person name="Barry K.W."/>
            <person name="Haridas S."/>
            <person name="Chen C."/>
            <person name="Bauer D."/>
            <person name="Andreopoulos W."/>
            <person name="Pangilinan J."/>
            <person name="LaButti K."/>
            <person name="Riley R."/>
            <person name="Lipzen A."/>
            <person name="Clum A."/>
            <person name="Drula E."/>
            <person name="Henrissat B."/>
            <person name="Kohler A."/>
            <person name="Grigoriev I.V."/>
            <person name="Martin F.M."/>
            <person name="Hacquard S."/>
        </authorList>
    </citation>
    <scope>NUCLEOTIDE SEQUENCE [LARGE SCALE GENOMIC DNA]</scope>
    <source>
        <strain evidence="1 2">MPI-CAGE-CH-0241</strain>
    </source>
</reference>
<name>A0A9P8WAA9_9HYPO</name>
<comment type="caution">
    <text evidence="1">The sequence shown here is derived from an EMBL/GenBank/DDBJ whole genome shotgun (WGS) entry which is preliminary data.</text>
</comment>
<keyword evidence="2" id="KW-1185">Reference proteome</keyword>
<dbReference type="AlphaFoldDB" id="A0A9P8WAA9"/>
<protein>
    <submittedName>
        <fullName evidence="1">Uncharacterized protein</fullName>
    </submittedName>
</protein>
<feature type="non-terminal residue" evidence="1">
    <location>
        <position position="1"/>
    </location>
</feature>
<accession>A0A9P8WAA9</accession>
<proteinExistence type="predicted"/>
<dbReference type="Proteomes" id="UP000777438">
    <property type="component" value="Unassembled WGS sequence"/>
</dbReference>
<sequence>AHRSYHALYFNSPKGQPRCGECAALFISKSKSITWVRDQDLPATMSSARQVRDKAKDDMVTWLADSGISGLDISTCNPWDHIAPQPSSYVFDDIARDDPTYQSISDTLIRHSKIPGLYLLKYQTMHGARAYQPCSKDIDIMGFFKPLDALHQNGDPLFKDAREWSCIMQAMERLPRDIR</sequence>
<gene>
    <name evidence="1" type="ORF">B0T10DRAFT_589513</name>
</gene>